<proteinExistence type="predicted"/>
<feature type="region of interest" description="Disordered" evidence="2">
    <location>
        <begin position="70"/>
        <end position="113"/>
    </location>
</feature>
<evidence type="ECO:0000313" key="4">
    <source>
        <dbReference type="Proteomes" id="UP000054558"/>
    </source>
</evidence>
<dbReference type="OMA" id="GHWVHPP"/>
<dbReference type="GO" id="GO:0005689">
    <property type="term" value="C:U12-type spliceosomal complex"/>
    <property type="evidence" value="ECO:0000318"/>
    <property type="project" value="GO_Central"/>
</dbReference>
<dbReference type="EMBL" id="DF237288">
    <property type="protein sequence ID" value="GAQ87212.1"/>
    <property type="molecule type" value="Genomic_DNA"/>
</dbReference>
<feature type="coiled-coil region" evidence="1">
    <location>
        <begin position="239"/>
        <end position="270"/>
    </location>
</feature>
<feature type="compositionally biased region" description="Polar residues" evidence="2">
    <location>
        <begin position="9"/>
        <end position="22"/>
    </location>
</feature>
<accession>A0A1Y1IB76</accession>
<protein>
    <submittedName>
        <fullName evidence="3">Uncharacterized protein</fullName>
    </submittedName>
</protein>
<feature type="region of interest" description="Disordered" evidence="2">
    <location>
        <begin position="344"/>
        <end position="374"/>
    </location>
</feature>
<dbReference type="PANTHER" id="PTHR48190:SF2">
    <property type="entry name" value="PROGRAMMED CELL DEATH PROTEIN 7"/>
    <property type="match status" value="1"/>
</dbReference>
<dbReference type="OrthoDB" id="2289628at2759"/>
<feature type="region of interest" description="Disordered" evidence="2">
    <location>
        <begin position="303"/>
        <end position="332"/>
    </location>
</feature>
<dbReference type="STRING" id="105231.A0A1Y1IB76"/>
<organism evidence="3 4">
    <name type="scientific">Klebsormidium nitens</name>
    <name type="common">Green alga</name>
    <name type="synonym">Ulothrix nitens</name>
    <dbReference type="NCBI Taxonomy" id="105231"/>
    <lineage>
        <taxon>Eukaryota</taxon>
        <taxon>Viridiplantae</taxon>
        <taxon>Streptophyta</taxon>
        <taxon>Klebsormidiophyceae</taxon>
        <taxon>Klebsormidiales</taxon>
        <taxon>Klebsormidiaceae</taxon>
        <taxon>Klebsormidium</taxon>
    </lineage>
</organism>
<evidence type="ECO:0000256" key="1">
    <source>
        <dbReference type="SAM" id="Coils"/>
    </source>
</evidence>
<gene>
    <name evidence="3" type="ORF">KFL_003390020</name>
</gene>
<sequence>MPPPWGNRPNVSPQTTTLLPQPASTYLQSLVKHIEEKHPPHRLRSYELKDQIRAVISKVEQLKEITQRIQQLSGNQSEIEDHGNSTEEAMARPTGPSAPDSSKSGYVDAPRDYHFEPPEAAKLVKHKGLEPAEVESLVESERLEELFRAEATAKALKASIEQLLRQLHQLRTGEDAKADTVAWKEYETRQKKIKRYRVRRKKHRRQVAQKLREEREAFNSVDTAADEWRAQRLAQDIARTRLQQMEKAANAEAQEKKRQLEHDVNSLLLLERLQKLRALRIAKLRRQGHIFPEDDDDFMARVQQSAKQEANTSAGRGITEEGAQDAMGPKLGDDVELGQMVWSEEETAQAHSPERTRRDNGVTGSSDSSRQSEPELQHYFLNSATDMGRLIEVRRAWDTFLSPDGSAIPGHWIEPPDPPSSLWAHFLEKRAT</sequence>
<name>A0A1Y1IB76_KLENI</name>
<feature type="compositionally biased region" description="Polar residues" evidence="2">
    <location>
        <begin position="303"/>
        <end position="314"/>
    </location>
</feature>
<feature type="coiled-coil region" evidence="1">
    <location>
        <begin position="146"/>
        <end position="213"/>
    </location>
</feature>
<evidence type="ECO:0000256" key="2">
    <source>
        <dbReference type="SAM" id="MobiDB-lite"/>
    </source>
</evidence>
<evidence type="ECO:0000313" key="3">
    <source>
        <dbReference type="EMBL" id="GAQ87212.1"/>
    </source>
</evidence>
<keyword evidence="1" id="KW-0175">Coiled coil</keyword>
<dbReference type="InterPro" id="IPR052831">
    <property type="entry name" value="Apoptosis_promoter"/>
</dbReference>
<dbReference type="Pfam" id="PF16021">
    <property type="entry name" value="PDCD7"/>
    <property type="match status" value="1"/>
</dbReference>
<keyword evidence="4" id="KW-1185">Reference proteome</keyword>
<dbReference type="PANTHER" id="PTHR48190">
    <property type="entry name" value="PROGRAMMED CELL DEATH PROTEIN 7"/>
    <property type="match status" value="1"/>
</dbReference>
<dbReference type="InterPro" id="IPR031974">
    <property type="entry name" value="PDCD7"/>
</dbReference>
<dbReference type="AlphaFoldDB" id="A0A1Y1IB76"/>
<reference evidence="3 4" key="1">
    <citation type="journal article" date="2014" name="Nat. Commun.">
        <title>Klebsormidium flaccidum genome reveals primary factors for plant terrestrial adaptation.</title>
        <authorList>
            <person name="Hori K."/>
            <person name="Maruyama F."/>
            <person name="Fujisawa T."/>
            <person name="Togashi T."/>
            <person name="Yamamoto N."/>
            <person name="Seo M."/>
            <person name="Sato S."/>
            <person name="Yamada T."/>
            <person name="Mori H."/>
            <person name="Tajima N."/>
            <person name="Moriyama T."/>
            <person name="Ikeuchi M."/>
            <person name="Watanabe M."/>
            <person name="Wada H."/>
            <person name="Kobayashi K."/>
            <person name="Saito M."/>
            <person name="Masuda T."/>
            <person name="Sasaki-Sekimoto Y."/>
            <person name="Mashiguchi K."/>
            <person name="Awai K."/>
            <person name="Shimojima M."/>
            <person name="Masuda S."/>
            <person name="Iwai M."/>
            <person name="Nobusawa T."/>
            <person name="Narise T."/>
            <person name="Kondo S."/>
            <person name="Saito H."/>
            <person name="Sato R."/>
            <person name="Murakawa M."/>
            <person name="Ihara Y."/>
            <person name="Oshima-Yamada Y."/>
            <person name="Ohtaka K."/>
            <person name="Satoh M."/>
            <person name="Sonobe K."/>
            <person name="Ishii M."/>
            <person name="Ohtani R."/>
            <person name="Kanamori-Sato M."/>
            <person name="Honoki R."/>
            <person name="Miyazaki D."/>
            <person name="Mochizuki H."/>
            <person name="Umetsu J."/>
            <person name="Higashi K."/>
            <person name="Shibata D."/>
            <person name="Kamiya Y."/>
            <person name="Sato N."/>
            <person name="Nakamura Y."/>
            <person name="Tabata S."/>
            <person name="Ida S."/>
            <person name="Kurokawa K."/>
            <person name="Ohta H."/>
        </authorList>
    </citation>
    <scope>NUCLEOTIDE SEQUENCE [LARGE SCALE GENOMIC DNA]</scope>
    <source>
        <strain evidence="3 4">NIES-2285</strain>
    </source>
</reference>
<dbReference type="Proteomes" id="UP000054558">
    <property type="component" value="Unassembled WGS sequence"/>
</dbReference>
<feature type="region of interest" description="Disordered" evidence="2">
    <location>
        <begin position="1"/>
        <end position="22"/>
    </location>
</feature>